<dbReference type="InterPro" id="IPR037517">
    <property type="entry name" value="HDAG_dom"/>
</dbReference>
<dbReference type="EMBL" id="JARK01001364">
    <property type="protein sequence ID" value="EYC18180.1"/>
    <property type="molecule type" value="Genomic_DNA"/>
</dbReference>
<protein>
    <recommendedName>
        <fullName evidence="2">HDAg domain-containing protein</fullName>
    </recommendedName>
</protein>
<dbReference type="AlphaFoldDB" id="A0A016USM0"/>
<evidence type="ECO:0000259" key="2">
    <source>
        <dbReference type="PROSITE" id="PS51838"/>
    </source>
</evidence>
<feature type="compositionally biased region" description="Basic and acidic residues" evidence="1">
    <location>
        <begin position="286"/>
        <end position="319"/>
    </location>
</feature>
<proteinExistence type="predicted"/>
<feature type="region of interest" description="Disordered" evidence="1">
    <location>
        <begin position="395"/>
        <end position="429"/>
    </location>
</feature>
<gene>
    <name evidence="3" type="primary">Acey_s0028.g1717</name>
    <name evidence="3" type="ORF">Y032_0028g1717</name>
</gene>
<evidence type="ECO:0000313" key="4">
    <source>
        <dbReference type="Proteomes" id="UP000024635"/>
    </source>
</evidence>
<feature type="region of interest" description="Disordered" evidence="1">
    <location>
        <begin position="282"/>
        <end position="381"/>
    </location>
</feature>
<dbReference type="STRING" id="53326.A0A016USM0"/>
<dbReference type="OrthoDB" id="2135488at2759"/>
<feature type="domain" description="HDAg" evidence="2">
    <location>
        <begin position="104"/>
        <end position="272"/>
    </location>
</feature>
<sequence>MADPGRTGVYFPSSSQASTLKDMDLVNWLEKKLNDAGVWSGRMTASMLSREMLEELETCFQAIDVQTKLKIICCIPHMNPRKMSMTHAALTTLLDLASKDADDWVETIADMYRDITSTGVIIPVSTNKDSHFAKTLDDLTKCFQRHLEAGNLKLTPEGHNIASTSVNKASFGAAPELQKCFILRKKPKSFNLSNEMTKQCAKLADTNRERNSGLWSASVPIKIRSTLRTGNNDLPMKGIPTQNTCKLNSGFTYEPKKFQRQLSKREGGAKLLDICELPQSLKKRRQQEMIEERKRKQEEKEIAKKKALEDKREREEAKRAAQQKLQESAKKPVEKKPRIEVVRNPSISEEGDKDNNSAVPSRPDYQTSEPSVSSNPNYPERMETHQPLLESQQEMPPQHDNYMNREPVDRVPHPSHSHARIMQNNPHPPHQQYVAHPVQNPSMVHRAPHPGYGANQIWVSTPVRDQRTPAQRAREAAIMNQCNEMLRNANSLDENGRQLVVAFMTGNKCNPRPELGHIITMKLSETIEDGLADNQMCKMKVETFFQMDYQSGEWKRLRKCRLLQPHELNNAGEQYMFVPPEDYHSQAQQQPT</sequence>
<feature type="compositionally biased region" description="Polar residues" evidence="1">
    <location>
        <begin position="356"/>
        <end position="377"/>
    </location>
</feature>
<organism evidence="3 4">
    <name type="scientific">Ancylostoma ceylanicum</name>
    <dbReference type="NCBI Taxonomy" id="53326"/>
    <lineage>
        <taxon>Eukaryota</taxon>
        <taxon>Metazoa</taxon>
        <taxon>Ecdysozoa</taxon>
        <taxon>Nematoda</taxon>
        <taxon>Chromadorea</taxon>
        <taxon>Rhabditida</taxon>
        <taxon>Rhabditina</taxon>
        <taxon>Rhabditomorpha</taxon>
        <taxon>Strongyloidea</taxon>
        <taxon>Ancylostomatidae</taxon>
        <taxon>Ancylostomatinae</taxon>
        <taxon>Ancylostoma</taxon>
    </lineage>
</organism>
<dbReference type="Pfam" id="PF23553">
    <property type="entry name" value="NELF-A_N"/>
    <property type="match status" value="1"/>
</dbReference>
<dbReference type="PROSITE" id="PS51838">
    <property type="entry name" value="HDAG"/>
    <property type="match status" value="1"/>
</dbReference>
<comment type="caution">
    <text evidence="3">The sequence shown here is derived from an EMBL/GenBank/DDBJ whole genome shotgun (WGS) entry which is preliminary data.</text>
</comment>
<dbReference type="InterPro" id="IPR056557">
    <property type="entry name" value="NELF-A_N"/>
</dbReference>
<keyword evidence="4" id="KW-1185">Reference proteome</keyword>
<name>A0A016USM0_9BILA</name>
<evidence type="ECO:0000313" key="3">
    <source>
        <dbReference type="EMBL" id="EYC18180.1"/>
    </source>
</evidence>
<dbReference type="Proteomes" id="UP000024635">
    <property type="component" value="Unassembled WGS sequence"/>
</dbReference>
<evidence type="ECO:0000256" key="1">
    <source>
        <dbReference type="SAM" id="MobiDB-lite"/>
    </source>
</evidence>
<reference evidence="4" key="1">
    <citation type="journal article" date="2015" name="Nat. Genet.">
        <title>The genome and transcriptome of the zoonotic hookworm Ancylostoma ceylanicum identify infection-specific gene families.</title>
        <authorList>
            <person name="Schwarz E.M."/>
            <person name="Hu Y."/>
            <person name="Antoshechkin I."/>
            <person name="Miller M.M."/>
            <person name="Sternberg P.W."/>
            <person name="Aroian R.V."/>
        </authorList>
    </citation>
    <scope>NUCLEOTIDE SEQUENCE</scope>
    <source>
        <strain evidence="4">HY135</strain>
    </source>
</reference>
<feature type="compositionally biased region" description="Basic and acidic residues" evidence="1">
    <location>
        <begin position="327"/>
        <end position="341"/>
    </location>
</feature>
<accession>A0A016USM0</accession>
<feature type="compositionally biased region" description="Basic and acidic residues" evidence="1">
    <location>
        <begin position="402"/>
        <end position="412"/>
    </location>
</feature>